<dbReference type="EMBL" id="JAHWGI010001429">
    <property type="protein sequence ID" value="KAK3931713.1"/>
    <property type="molecule type" value="Genomic_DNA"/>
</dbReference>
<evidence type="ECO:0000256" key="9">
    <source>
        <dbReference type="ARBA" id="ARBA00022840"/>
    </source>
</evidence>
<dbReference type="Gene3D" id="3.10.110.10">
    <property type="entry name" value="Ubiquitin Conjugating Enzyme"/>
    <property type="match status" value="1"/>
</dbReference>
<dbReference type="InterPro" id="IPR000608">
    <property type="entry name" value="UBC"/>
</dbReference>
<dbReference type="PROSITE" id="PS50127">
    <property type="entry name" value="UBC_2"/>
    <property type="match status" value="1"/>
</dbReference>
<evidence type="ECO:0000256" key="4">
    <source>
        <dbReference type="ARBA" id="ARBA00022490"/>
    </source>
</evidence>
<reference evidence="16" key="2">
    <citation type="journal article" date="2023" name="BMC Genomics">
        <title>Pest status, molecular evolution, and epigenetic factors derived from the genome assembly of Frankliniella fusca, a thysanopteran phytovirus vector.</title>
        <authorList>
            <person name="Catto M.A."/>
            <person name="Labadie P.E."/>
            <person name="Jacobson A.L."/>
            <person name="Kennedy G.G."/>
            <person name="Srinivasan R."/>
            <person name="Hunt B.G."/>
        </authorList>
    </citation>
    <scope>NUCLEOTIDE SEQUENCE</scope>
    <source>
        <strain evidence="16">PL_HMW_Pooled</strain>
    </source>
</reference>
<keyword evidence="7" id="KW-0547">Nucleotide-binding</keyword>
<evidence type="ECO:0000256" key="8">
    <source>
        <dbReference type="ARBA" id="ARBA00022786"/>
    </source>
</evidence>
<dbReference type="GO" id="GO:0043066">
    <property type="term" value="P:negative regulation of apoptotic process"/>
    <property type="evidence" value="ECO:0007669"/>
    <property type="project" value="TreeGrafter"/>
</dbReference>
<evidence type="ECO:0000256" key="7">
    <source>
        <dbReference type="ARBA" id="ARBA00022741"/>
    </source>
</evidence>
<reference evidence="16" key="1">
    <citation type="submission" date="2021-07" db="EMBL/GenBank/DDBJ databases">
        <authorList>
            <person name="Catto M.A."/>
            <person name="Jacobson A."/>
            <person name="Kennedy G."/>
            <person name="Labadie P."/>
            <person name="Hunt B.G."/>
            <person name="Srinivasan R."/>
        </authorList>
    </citation>
    <scope>NUCLEOTIDE SEQUENCE</scope>
    <source>
        <strain evidence="16">PL_HMW_Pooled</strain>
        <tissue evidence="16">Head</tissue>
    </source>
</reference>
<evidence type="ECO:0000259" key="15">
    <source>
        <dbReference type="PROSITE" id="PS50127"/>
    </source>
</evidence>
<comment type="subcellular location">
    <subcellularLocation>
        <location evidence="2">Cytoplasm</location>
    </subcellularLocation>
    <subcellularLocation>
        <location evidence="1">Nucleus</location>
    </subcellularLocation>
</comment>
<dbReference type="AlphaFoldDB" id="A0AAE1LTP9"/>
<dbReference type="GO" id="GO:0005524">
    <property type="term" value="F:ATP binding"/>
    <property type="evidence" value="ECO:0007669"/>
    <property type="project" value="UniProtKB-KW"/>
</dbReference>
<dbReference type="SUPFAM" id="SSF54495">
    <property type="entry name" value="UBC-like"/>
    <property type="match status" value="1"/>
</dbReference>
<sequence>MDDWDPFKYPQMTPTVASLRRVKKDIASLLNDAPPGVLVHVDDGDITLLHAHIKGCSGTPYRGGYFYFVMKCPWDYPLQPPKVRLMTTGGGSVRFNPNFYESGKVCLSILGTWPGQCWIPTCSLESVLISIQSVMCEKPLCNEPGFNEEDSPDEVEEYNNCVKAQTLKVAVCGMLNNTSLNIPQPLVKQMEENFKKEFHFYEQLAIQYIEEGFDVIKVPLYKIVCRGESRQSLSRLRSIVKELRKKKL</sequence>
<keyword evidence="6" id="KW-0053">Apoptosis</keyword>
<name>A0AAE1LTP9_9NEOP</name>
<evidence type="ECO:0000256" key="10">
    <source>
        <dbReference type="ARBA" id="ARBA00023242"/>
    </source>
</evidence>
<dbReference type="Proteomes" id="UP001219518">
    <property type="component" value="Unassembled WGS sequence"/>
</dbReference>
<evidence type="ECO:0000313" key="17">
    <source>
        <dbReference type="Proteomes" id="UP001219518"/>
    </source>
</evidence>
<evidence type="ECO:0000256" key="12">
    <source>
        <dbReference type="ARBA" id="ARBA00041798"/>
    </source>
</evidence>
<gene>
    <name evidence="16" type="ORF">KUF71_008117</name>
</gene>
<organism evidence="16 17">
    <name type="scientific">Frankliniella fusca</name>
    <dbReference type="NCBI Taxonomy" id="407009"/>
    <lineage>
        <taxon>Eukaryota</taxon>
        <taxon>Metazoa</taxon>
        <taxon>Ecdysozoa</taxon>
        <taxon>Arthropoda</taxon>
        <taxon>Hexapoda</taxon>
        <taxon>Insecta</taxon>
        <taxon>Pterygota</taxon>
        <taxon>Neoptera</taxon>
        <taxon>Paraneoptera</taxon>
        <taxon>Thysanoptera</taxon>
        <taxon>Terebrantia</taxon>
        <taxon>Thripoidea</taxon>
        <taxon>Thripidae</taxon>
        <taxon>Frankliniella</taxon>
    </lineage>
</organism>
<keyword evidence="8" id="KW-0833">Ubl conjugation pathway</keyword>
<feature type="domain" description="UBC core" evidence="15">
    <location>
        <begin position="17"/>
        <end position="171"/>
    </location>
</feature>
<dbReference type="GO" id="GO:0004869">
    <property type="term" value="F:cysteine-type endopeptidase inhibitor activity"/>
    <property type="evidence" value="ECO:0007669"/>
    <property type="project" value="TreeGrafter"/>
</dbReference>
<dbReference type="PANTHER" id="PTHR46116">
    <property type="entry name" value="(E3-INDEPENDENT) E2 UBIQUITIN-CONJUGATING ENZYME"/>
    <property type="match status" value="1"/>
</dbReference>
<evidence type="ECO:0000256" key="2">
    <source>
        <dbReference type="ARBA" id="ARBA00004496"/>
    </source>
</evidence>
<protein>
    <recommendedName>
        <fullName evidence="11">Ubiquitin-conjugating enzyme E2 Z</fullName>
        <ecNumber evidence="3">2.3.2.23</ecNumber>
    </recommendedName>
    <alternativeName>
        <fullName evidence="12">E2 ubiquitin-conjugating enzyme Z</fullName>
    </alternativeName>
    <alternativeName>
        <fullName evidence="14">Ubiquitin carrier protein Z</fullName>
    </alternativeName>
    <alternativeName>
        <fullName evidence="13">Ubiquitin-protein ligase Z</fullName>
    </alternativeName>
</protein>
<proteinExistence type="predicted"/>
<evidence type="ECO:0000256" key="5">
    <source>
        <dbReference type="ARBA" id="ARBA00022679"/>
    </source>
</evidence>
<evidence type="ECO:0000256" key="13">
    <source>
        <dbReference type="ARBA" id="ARBA00042316"/>
    </source>
</evidence>
<evidence type="ECO:0000256" key="11">
    <source>
        <dbReference type="ARBA" id="ARBA00039894"/>
    </source>
</evidence>
<keyword evidence="10" id="KW-0539">Nucleus</keyword>
<dbReference type="GO" id="GO:0061631">
    <property type="term" value="F:ubiquitin conjugating enzyme activity"/>
    <property type="evidence" value="ECO:0007669"/>
    <property type="project" value="UniProtKB-EC"/>
</dbReference>
<keyword evidence="5" id="KW-0808">Transferase</keyword>
<dbReference type="EC" id="2.3.2.23" evidence="3"/>
<evidence type="ECO:0000256" key="14">
    <source>
        <dbReference type="ARBA" id="ARBA00042401"/>
    </source>
</evidence>
<accession>A0AAE1LTP9</accession>
<dbReference type="GO" id="GO:0005737">
    <property type="term" value="C:cytoplasm"/>
    <property type="evidence" value="ECO:0007669"/>
    <property type="project" value="UniProtKB-SubCell"/>
</dbReference>
<dbReference type="CDD" id="cd23809">
    <property type="entry name" value="UBCc_UBE2Z"/>
    <property type="match status" value="1"/>
</dbReference>
<dbReference type="SMART" id="SM00212">
    <property type="entry name" value="UBCc"/>
    <property type="match status" value="1"/>
</dbReference>
<evidence type="ECO:0000256" key="6">
    <source>
        <dbReference type="ARBA" id="ARBA00022703"/>
    </source>
</evidence>
<comment type="caution">
    <text evidence="16">The sequence shown here is derived from an EMBL/GenBank/DDBJ whole genome shotgun (WGS) entry which is preliminary data.</text>
</comment>
<keyword evidence="9" id="KW-0067">ATP-binding</keyword>
<dbReference type="Pfam" id="PF00179">
    <property type="entry name" value="UQ_con"/>
    <property type="match status" value="1"/>
</dbReference>
<evidence type="ECO:0000256" key="3">
    <source>
        <dbReference type="ARBA" id="ARBA00012486"/>
    </source>
</evidence>
<dbReference type="GO" id="GO:0006915">
    <property type="term" value="P:apoptotic process"/>
    <property type="evidence" value="ECO:0007669"/>
    <property type="project" value="UniProtKB-KW"/>
</dbReference>
<evidence type="ECO:0000256" key="1">
    <source>
        <dbReference type="ARBA" id="ARBA00004123"/>
    </source>
</evidence>
<dbReference type="PANTHER" id="PTHR46116:SF26">
    <property type="entry name" value="UBIQUITIN-CONJUGATING ENZYME E2 Z"/>
    <property type="match status" value="1"/>
</dbReference>
<dbReference type="InterPro" id="IPR016135">
    <property type="entry name" value="UBQ-conjugating_enzyme/RWD"/>
</dbReference>
<keyword evidence="17" id="KW-1185">Reference proteome</keyword>
<evidence type="ECO:0000313" key="16">
    <source>
        <dbReference type="EMBL" id="KAK3931713.1"/>
    </source>
</evidence>
<dbReference type="GO" id="GO:0005634">
    <property type="term" value="C:nucleus"/>
    <property type="evidence" value="ECO:0007669"/>
    <property type="project" value="UniProtKB-SubCell"/>
</dbReference>
<keyword evidence="4" id="KW-0963">Cytoplasm</keyword>